<feature type="compositionally biased region" description="Low complexity" evidence="2">
    <location>
        <begin position="10"/>
        <end position="20"/>
    </location>
</feature>
<dbReference type="SMART" id="SM00443">
    <property type="entry name" value="G_patch"/>
    <property type="match status" value="1"/>
</dbReference>
<dbReference type="InterPro" id="IPR045211">
    <property type="entry name" value="TFP11/STIP/Ntr1"/>
</dbReference>
<dbReference type="GO" id="GO:0003676">
    <property type="term" value="F:nucleic acid binding"/>
    <property type="evidence" value="ECO:0007669"/>
    <property type="project" value="InterPro"/>
</dbReference>
<dbReference type="OrthoDB" id="4822at2759"/>
<reference evidence="4 5" key="1">
    <citation type="journal article" date="2012" name="Eukaryot. Cell">
        <title>Draft genome sequence of CBS 2479, the standard type strain of Trichosporon asahii.</title>
        <authorList>
            <person name="Yang R.Y."/>
            <person name="Li H.T."/>
            <person name="Zhu H."/>
            <person name="Zhou G.P."/>
            <person name="Wang M."/>
            <person name="Wang L."/>
        </authorList>
    </citation>
    <scope>NUCLEOTIDE SEQUENCE [LARGE SCALE GENOMIC DNA]</scope>
    <source>
        <strain evidence="5">ATCC 90039 / CBS 2479 / JCM 2466 / KCTC 7840 / NCYC 2677 / UAMH 7654</strain>
    </source>
</reference>
<dbReference type="GO" id="GO:0000390">
    <property type="term" value="P:spliceosomal complex disassembly"/>
    <property type="evidence" value="ECO:0007669"/>
    <property type="project" value="InterPro"/>
</dbReference>
<dbReference type="HOGENOM" id="CLU_007977_2_1_1"/>
<dbReference type="InterPro" id="IPR022783">
    <property type="entry name" value="GCFC_dom"/>
</dbReference>
<feature type="region of interest" description="Disordered" evidence="2">
    <location>
        <begin position="823"/>
        <end position="853"/>
    </location>
</feature>
<dbReference type="AlphaFoldDB" id="J6EVG5"/>
<dbReference type="EMBL" id="ALBS01000276">
    <property type="protein sequence ID" value="EJT46792.1"/>
    <property type="molecule type" value="Genomic_DNA"/>
</dbReference>
<accession>J6EVG5</accession>
<name>J6EVG5_TRIAS</name>
<dbReference type="Proteomes" id="UP000002748">
    <property type="component" value="Unassembled WGS sequence"/>
</dbReference>
<dbReference type="InterPro" id="IPR000467">
    <property type="entry name" value="G_patch_dom"/>
</dbReference>
<feature type="compositionally biased region" description="Polar residues" evidence="2">
    <location>
        <begin position="139"/>
        <end position="151"/>
    </location>
</feature>
<organism evidence="4 5">
    <name type="scientific">Trichosporon asahii var. asahii (strain ATCC 90039 / CBS 2479 / JCM 2466 / KCTC 7840 / NBRC 103889/ NCYC 2677 / UAMH 7654)</name>
    <name type="common">Yeast</name>
    <dbReference type="NCBI Taxonomy" id="1186058"/>
    <lineage>
        <taxon>Eukaryota</taxon>
        <taxon>Fungi</taxon>
        <taxon>Dikarya</taxon>
        <taxon>Basidiomycota</taxon>
        <taxon>Agaricomycotina</taxon>
        <taxon>Tremellomycetes</taxon>
        <taxon>Trichosporonales</taxon>
        <taxon>Trichosporonaceae</taxon>
        <taxon>Trichosporon</taxon>
    </lineage>
</organism>
<comment type="similarity">
    <text evidence="1">Belongs to the TFP11/STIP family.</text>
</comment>
<dbReference type="KEGG" id="tasa:A1Q1_04470"/>
<feature type="region of interest" description="Disordered" evidence="2">
    <location>
        <begin position="439"/>
        <end position="459"/>
    </location>
</feature>
<proteinExistence type="inferred from homology"/>
<feature type="domain" description="G-patch" evidence="3">
    <location>
        <begin position="262"/>
        <end position="308"/>
    </location>
</feature>
<evidence type="ECO:0000313" key="5">
    <source>
        <dbReference type="Proteomes" id="UP000002748"/>
    </source>
</evidence>
<dbReference type="GO" id="GO:0071008">
    <property type="term" value="C:U2-type post-mRNA release spliceosomal complex"/>
    <property type="evidence" value="ECO:0007669"/>
    <property type="project" value="TreeGrafter"/>
</dbReference>
<dbReference type="GeneID" id="25987983"/>
<feature type="compositionally biased region" description="Low complexity" evidence="2">
    <location>
        <begin position="234"/>
        <end position="248"/>
    </location>
</feature>
<dbReference type="Pfam" id="PF01585">
    <property type="entry name" value="G-patch"/>
    <property type="match status" value="1"/>
</dbReference>
<dbReference type="VEuPathDB" id="FungiDB:A1Q1_04470"/>
<feature type="compositionally biased region" description="Low complexity" evidence="2">
    <location>
        <begin position="828"/>
        <end position="849"/>
    </location>
</feature>
<feature type="compositionally biased region" description="Basic residues" evidence="2">
    <location>
        <begin position="45"/>
        <end position="54"/>
    </location>
</feature>
<dbReference type="PANTHER" id="PTHR23329:SF1">
    <property type="entry name" value="TUFTELIN-INTERACTING PROTEIN 11"/>
    <property type="match status" value="1"/>
</dbReference>
<sequence length="942" mass="103159">MARRKQNILSDGSDSGGDCDNGSESDFDSQEDEDSRAERRLFERRQRKRPRTGRSGKDSAWEGIFGADDGGLDRRSGSGLGNRQRGGGNSRNDWTNSFNAGAARLSSGIGSPMINEANDPSATAADDHESGDESIGSDGATSSVDSEASTRPPSPRVREPEDDNDYGDGDPPRGMGFAGMKSVNSRLRMGGLQPSTSEPSEREMESEDGPSAFGRRAAAVRDSVSLPGRPNFQSSRSSTPTPAAAKPADLSTADKAHLNKVSGSFGANMLRKFGWAPGKGLGVGEDGRAVPIAVGMLNRGEGIKSGIRTEDSKREARRKGDIVDDVEVTGRKKSRAKGNLQSATDGWKKHKQVKVKVEHKTYEQLIAEDDSTRAGVGLVLDARGGELKTVESLSELSISGWTPTTDTGQLPELRHNLRLILDISKGDVGNLVKEGKSVNERRRWATREEERSRARRDDSAEKLQRLSQVRVLVSEIDAISNEVAKSGASSLEPLAPSFNRLLTDLKDEYTRLSLDEVVVGAIDLVLKPSFDAWEPFDVSSDALLSTLMPWRTAFNLAVEGISLPIHEDRQMTAWESLLWHRWLPKVRSTINNDWSASDAWPAVHLVESWYPLLPDFIRDNVLSQLVLPKVMSAIEAWTGRGRGGDSLASVVFPWLPLLGDRHGEVLEESRRRIRSLLRRWKPADGVPQELARWRSDIFSAREWDTIIGEHVLGKLGAVLRDLVINPRDQDMSAIVNEVLPWHSLIRPSNFTRLFELEFFPKWLNVLYLWLVHPGYNGEEVAQWFELWKSLFPAEVLHHKAIAHGFETGVQLMGAALALGPSRSQDLQRPSYSPLSRSSKSSVGGSKAPSTPAPHVAVRHDDITFRNIAEDFIASKDLLMVPLGKSHSTTGKPLFRVGKTIDGKGGVTVYVGEDAVFAQGDSGSFHAVTLDDVVQRAGGAGHL</sequence>
<comment type="caution">
    <text evidence="4">The sequence shown here is derived from an EMBL/GenBank/DDBJ whole genome shotgun (WGS) entry which is preliminary data.</text>
</comment>
<dbReference type="RefSeq" id="XP_014178311.1">
    <property type="nucleotide sequence ID" value="XM_014322836.1"/>
</dbReference>
<dbReference type="Pfam" id="PF07842">
    <property type="entry name" value="GCFC"/>
    <property type="match status" value="1"/>
</dbReference>
<evidence type="ECO:0000256" key="1">
    <source>
        <dbReference type="ARBA" id="ARBA00010900"/>
    </source>
</evidence>
<dbReference type="PANTHER" id="PTHR23329">
    <property type="entry name" value="TUFTELIN-INTERACTING PROTEIN 11-RELATED"/>
    <property type="match status" value="1"/>
</dbReference>
<evidence type="ECO:0000313" key="4">
    <source>
        <dbReference type="EMBL" id="EJT46792.1"/>
    </source>
</evidence>
<gene>
    <name evidence="4" type="ORF">A1Q1_04470</name>
</gene>
<dbReference type="PROSITE" id="PS50174">
    <property type="entry name" value="G_PATCH"/>
    <property type="match status" value="1"/>
</dbReference>
<evidence type="ECO:0000256" key="2">
    <source>
        <dbReference type="SAM" id="MobiDB-lite"/>
    </source>
</evidence>
<feature type="compositionally biased region" description="Acidic residues" evidence="2">
    <location>
        <begin position="21"/>
        <end position="35"/>
    </location>
</feature>
<feature type="region of interest" description="Disordered" evidence="2">
    <location>
        <begin position="1"/>
        <end position="252"/>
    </location>
</feature>
<feature type="compositionally biased region" description="Gly residues" evidence="2">
    <location>
        <begin position="78"/>
        <end position="89"/>
    </location>
</feature>
<evidence type="ECO:0000259" key="3">
    <source>
        <dbReference type="PROSITE" id="PS50174"/>
    </source>
</evidence>
<protein>
    <recommendedName>
        <fullName evidence="3">G-patch domain-containing protein</fullName>
    </recommendedName>
</protein>